<dbReference type="Pfam" id="PF18728">
    <property type="entry name" value="HEPN_AbiV"/>
    <property type="match status" value="1"/>
</dbReference>
<gene>
    <name evidence="2" type="ORF">ATL31_0189</name>
</gene>
<dbReference type="Proteomes" id="UP000233781">
    <property type="component" value="Unassembled WGS sequence"/>
</dbReference>
<sequence length="220" mass="25083">MCRIEDGATFRCEWLDEVWSSHQRKLEIVHQFLEYEDYWFGTGPPEPGENAAVLGTLRRWTRKHDDLKKAGLYVELSRTGEALAPARFTESERLLEVLNRVHQIGWQLRLGEHIEGQEQDRRAEGIPASTPEDVDEWFPSDGTAGREEIRAFSLQGVPGEVLPNTAYRFNPPGGDRKPFDTFGKPGYEAQTRELIALMNDRQEPSEPNDVQGHSPTPEEP</sequence>
<evidence type="ECO:0000313" key="3">
    <source>
        <dbReference type="Proteomes" id="UP000233781"/>
    </source>
</evidence>
<feature type="region of interest" description="Disordered" evidence="1">
    <location>
        <begin position="117"/>
        <end position="138"/>
    </location>
</feature>
<dbReference type="EMBL" id="PJNE01000001">
    <property type="protein sequence ID" value="PKW25401.1"/>
    <property type="molecule type" value="Genomic_DNA"/>
</dbReference>
<dbReference type="InterPro" id="IPR030987">
    <property type="entry name" value="AbiV"/>
</dbReference>
<evidence type="ECO:0000256" key="1">
    <source>
        <dbReference type="SAM" id="MobiDB-lite"/>
    </source>
</evidence>
<comment type="caution">
    <text evidence="2">The sequence shown here is derived from an EMBL/GenBank/DDBJ whole genome shotgun (WGS) entry which is preliminary data.</text>
</comment>
<proteinExistence type="predicted"/>
<reference evidence="2 3" key="1">
    <citation type="submission" date="2017-12" db="EMBL/GenBank/DDBJ databases">
        <title>Sequencing the genomes of 1000 Actinobacteria strains.</title>
        <authorList>
            <person name="Klenk H.-P."/>
        </authorList>
    </citation>
    <scope>NUCLEOTIDE SEQUENCE [LARGE SCALE GENOMIC DNA]</scope>
    <source>
        <strain evidence="2 3">DSM 12806</strain>
    </source>
</reference>
<name>A0A2N3YEY5_9MICO</name>
<evidence type="ECO:0000313" key="2">
    <source>
        <dbReference type="EMBL" id="PKW25401.1"/>
    </source>
</evidence>
<keyword evidence="3" id="KW-1185">Reference proteome</keyword>
<feature type="region of interest" description="Disordered" evidence="1">
    <location>
        <begin position="197"/>
        <end position="220"/>
    </location>
</feature>
<accession>A0A2N3YEY5</accession>
<protein>
    <submittedName>
        <fullName evidence="2">AbiV family abortive infection protein</fullName>
    </submittedName>
</protein>
<dbReference type="AlphaFoldDB" id="A0A2N3YEY5"/>
<organism evidence="2 3">
    <name type="scientific">Phycicoccus duodecadis</name>
    <dbReference type="NCBI Taxonomy" id="173053"/>
    <lineage>
        <taxon>Bacteria</taxon>
        <taxon>Bacillati</taxon>
        <taxon>Actinomycetota</taxon>
        <taxon>Actinomycetes</taxon>
        <taxon>Micrococcales</taxon>
        <taxon>Intrasporangiaceae</taxon>
        <taxon>Phycicoccus</taxon>
    </lineage>
</organism>